<accession>A0A0H2R614</accession>
<dbReference type="AlphaFoldDB" id="A0A0H2R614"/>
<evidence type="ECO:0000313" key="1">
    <source>
        <dbReference type="EMBL" id="KLO07304.1"/>
    </source>
</evidence>
<proteinExistence type="predicted"/>
<gene>
    <name evidence="1" type="ORF">SCHPADRAFT_655326</name>
</gene>
<evidence type="ECO:0000313" key="2">
    <source>
        <dbReference type="Proteomes" id="UP000053477"/>
    </source>
</evidence>
<dbReference type="EMBL" id="KQ086148">
    <property type="protein sequence ID" value="KLO07304.1"/>
    <property type="molecule type" value="Genomic_DNA"/>
</dbReference>
<dbReference type="Proteomes" id="UP000053477">
    <property type="component" value="Unassembled WGS sequence"/>
</dbReference>
<sequence length="153" mass="17765">MDPSNSTYLTQDQIDEFQLQSKEMILASAFDLSLSIQPGINTSLSLLHDYLCCISNYAYEDRARASFEANKSRLENAWRQLRDKFDKERHDVVQLQSASGGGSSRYSYDARMKALTKMREGMRMIRTILIYLSERFLNVRVGDTTELPWFKEE</sequence>
<organism evidence="1 2">
    <name type="scientific">Schizopora paradoxa</name>
    <dbReference type="NCBI Taxonomy" id="27342"/>
    <lineage>
        <taxon>Eukaryota</taxon>
        <taxon>Fungi</taxon>
        <taxon>Dikarya</taxon>
        <taxon>Basidiomycota</taxon>
        <taxon>Agaricomycotina</taxon>
        <taxon>Agaricomycetes</taxon>
        <taxon>Hymenochaetales</taxon>
        <taxon>Schizoporaceae</taxon>
        <taxon>Schizopora</taxon>
    </lineage>
</organism>
<protein>
    <submittedName>
        <fullName evidence="1">Uncharacterized protein</fullName>
    </submittedName>
</protein>
<dbReference type="InParanoid" id="A0A0H2R614"/>
<reference evidence="1 2" key="1">
    <citation type="submission" date="2015-04" db="EMBL/GenBank/DDBJ databases">
        <title>Complete genome sequence of Schizopora paradoxa KUC8140, a cosmopolitan wood degrader in East Asia.</title>
        <authorList>
            <consortium name="DOE Joint Genome Institute"/>
            <person name="Min B."/>
            <person name="Park H."/>
            <person name="Jang Y."/>
            <person name="Kim J.-J."/>
            <person name="Kim K.H."/>
            <person name="Pangilinan J."/>
            <person name="Lipzen A."/>
            <person name="Riley R."/>
            <person name="Grigoriev I.V."/>
            <person name="Spatafora J.W."/>
            <person name="Choi I.-G."/>
        </authorList>
    </citation>
    <scope>NUCLEOTIDE SEQUENCE [LARGE SCALE GENOMIC DNA]</scope>
    <source>
        <strain evidence="1 2">KUC8140</strain>
    </source>
</reference>
<name>A0A0H2R614_9AGAM</name>
<keyword evidence="2" id="KW-1185">Reference proteome</keyword>